<dbReference type="Pfam" id="PF00106">
    <property type="entry name" value="adh_short"/>
    <property type="match status" value="1"/>
</dbReference>
<dbReference type="PRINTS" id="PR00080">
    <property type="entry name" value="SDRFAMILY"/>
</dbReference>
<proteinExistence type="inferred from homology"/>
<evidence type="ECO:0000313" key="5">
    <source>
        <dbReference type="Proteomes" id="UP001271007"/>
    </source>
</evidence>
<dbReference type="PANTHER" id="PTHR24320">
    <property type="entry name" value="RETINOL DEHYDROGENASE"/>
    <property type="match status" value="1"/>
</dbReference>
<dbReference type="AlphaFoldDB" id="A0AAJ0DBI4"/>
<protein>
    <recommendedName>
        <fullName evidence="6">Short-chain dehydrogenase</fullName>
    </recommendedName>
</protein>
<keyword evidence="5" id="KW-1185">Reference proteome</keyword>
<dbReference type="EMBL" id="JAWDJX010000076">
    <property type="protein sequence ID" value="KAK3046876.1"/>
    <property type="molecule type" value="Genomic_DNA"/>
</dbReference>
<dbReference type="InterPro" id="IPR002347">
    <property type="entry name" value="SDR_fam"/>
</dbReference>
<evidence type="ECO:0008006" key="6">
    <source>
        <dbReference type="Google" id="ProtNLM"/>
    </source>
</evidence>
<keyword evidence="2" id="KW-0560">Oxidoreductase</keyword>
<dbReference type="Proteomes" id="UP001271007">
    <property type="component" value="Unassembled WGS sequence"/>
</dbReference>
<dbReference type="Gene3D" id="3.40.50.720">
    <property type="entry name" value="NAD(P)-binding Rossmann-like Domain"/>
    <property type="match status" value="1"/>
</dbReference>
<dbReference type="PANTHER" id="PTHR24320:SF283">
    <property type="entry name" value="RETINOL DEHYDROGENASE 11"/>
    <property type="match status" value="1"/>
</dbReference>
<evidence type="ECO:0000313" key="4">
    <source>
        <dbReference type="EMBL" id="KAK3046876.1"/>
    </source>
</evidence>
<comment type="similarity">
    <text evidence="1 3">Belongs to the short-chain dehydrogenases/reductases (SDR) family.</text>
</comment>
<evidence type="ECO:0000256" key="3">
    <source>
        <dbReference type="RuleBase" id="RU000363"/>
    </source>
</evidence>
<dbReference type="GO" id="GO:0016491">
    <property type="term" value="F:oxidoreductase activity"/>
    <property type="evidence" value="ECO:0007669"/>
    <property type="project" value="UniProtKB-KW"/>
</dbReference>
<dbReference type="InterPro" id="IPR036291">
    <property type="entry name" value="NAD(P)-bd_dom_sf"/>
</dbReference>
<sequence>MILAGRNLTKVGQTQETIKDDSPAVPTRLLELDLGVQADVRKAADEVNGYEEEIDCLINNAGIMAAPFRLNPDGIESHFGTNHVGHFLFTNLIMKKLLAAKGGARVINVSSSGHRRERTRFQDYNFENGASYDKWKAYGQSKTANMLFSVALADRLGRSGLLSFSLYPGRIPTNIAQGVTREELKALGWVDEDGKPIANPALKWKTLATGPSTQIVAAFDPVIKGK</sequence>
<comment type="caution">
    <text evidence="4">The sequence shown here is derived from an EMBL/GenBank/DDBJ whole genome shotgun (WGS) entry which is preliminary data.</text>
</comment>
<evidence type="ECO:0000256" key="2">
    <source>
        <dbReference type="ARBA" id="ARBA00023002"/>
    </source>
</evidence>
<name>A0AAJ0DBI4_9PEZI</name>
<gene>
    <name evidence="4" type="ORF">LTR09_011679</name>
</gene>
<evidence type="ECO:0000256" key="1">
    <source>
        <dbReference type="ARBA" id="ARBA00006484"/>
    </source>
</evidence>
<dbReference type="SUPFAM" id="SSF51735">
    <property type="entry name" value="NAD(P)-binding Rossmann-fold domains"/>
    <property type="match status" value="1"/>
</dbReference>
<organism evidence="4 5">
    <name type="scientific">Extremus antarcticus</name>
    <dbReference type="NCBI Taxonomy" id="702011"/>
    <lineage>
        <taxon>Eukaryota</taxon>
        <taxon>Fungi</taxon>
        <taxon>Dikarya</taxon>
        <taxon>Ascomycota</taxon>
        <taxon>Pezizomycotina</taxon>
        <taxon>Dothideomycetes</taxon>
        <taxon>Dothideomycetidae</taxon>
        <taxon>Mycosphaerellales</taxon>
        <taxon>Extremaceae</taxon>
        <taxon>Extremus</taxon>
    </lineage>
</organism>
<dbReference type="PRINTS" id="PR00081">
    <property type="entry name" value="GDHRDH"/>
</dbReference>
<reference evidence="4" key="1">
    <citation type="submission" date="2023-04" db="EMBL/GenBank/DDBJ databases">
        <title>Black Yeasts Isolated from many extreme environments.</title>
        <authorList>
            <person name="Coleine C."/>
            <person name="Stajich J.E."/>
            <person name="Selbmann L."/>
        </authorList>
    </citation>
    <scope>NUCLEOTIDE SEQUENCE</scope>
    <source>
        <strain evidence="4">CCFEE 5312</strain>
    </source>
</reference>
<accession>A0AAJ0DBI4</accession>